<keyword evidence="2" id="KW-1185">Reference proteome</keyword>
<proteinExistence type="predicted"/>
<reference evidence="1 2" key="1">
    <citation type="submission" date="2022-04" db="EMBL/GenBank/DDBJ databases">
        <title>Positive selection, recombination, and allopatry shape intraspecific diversity of widespread and dominant cyanobacteria.</title>
        <authorList>
            <person name="Wei J."/>
            <person name="Shu W."/>
            <person name="Hu C."/>
        </authorList>
    </citation>
    <scope>NUCLEOTIDE SEQUENCE [LARGE SCALE GENOMIC DNA]</scope>
    <source>
        <strain evidence="1 2">AS-A4</strain>
    </source>
</reference>
<comment type="caution">
    <text evidence="1">The sequence shown here is derived from an EMBL/GenBank/DDBJ whole genome shotgun (WGS) entry which is preliminary data.</text>
</comment>
<evidence type="ECO:0000313" key="2">
    <source>
        <dbReference type="Proteomes" id="UP001476950"/>
    </source>
</evidence>
<name>A0ABV0KPY7_9CYAN</name>
<accession>A0ABV0KPY7</accession>
<evidence type="ECO:0000313" key="1">
    <source>
        <dbReference type="EMBL" id="MEP1061308.1"/>
    </source>
</evidence>
<sequence length="72" mass="8411">MPAPFYCLFVASFDRFLTKVERLHIETYKRLCKEFGGKFIRVRNDDKAMAIAAVARNYHISQIVIGESQRSR</sequence>
<organism evidence="1 2">
    <name type="scientific">Stenomitos frigidus AS-A4</name>
    <dbReference type="NCBI Taxonomy" id="2933935"/>
    <lineage>
        <taxon>Bacteria</taxon>
        <taxon>Bacillati</taxon>
        <taxon>Cyanobacteriota</taxon>
        <taxon>Cyanophyceae</taxon>
        <taxon>Leptolyngbyales</taxon>
        <taxon>Leptolyngbyaceae</taxon>
        <taxon>Stenomitos</taxon>
    </lineage>
</organism>
<dbReference type="RefSeq" id="WP_347240408.1">
    <property type="nucleotide sequence ID" value="NZ_JAMPLM010000031.1"/>
</dbReference>
<evidence type="ECO:0008006" key="3">
    <source>
        <dbReference type="Google" id="ProtNLM"/>
    </source>
</evidence>
<dbReference type="Proteomes" id="UP001476950">
    <property type="component" value="Unassembled WGS sequence"/>
</dbReference>
<dbReference type="EMBL" id="JAMPLM010000031">
    <property type="protein sequence ID" value="MEP1061308.1"/>
    <property type="molecule type" value="Genomic_DNA"/>
</dbReference>
<gene>
    <name evidence="1" type="ORF">NDI38_23020</name>
</gene>
<protein>
    <recommendedName>
        <fullName evidence="3">Anticodon-binding domain-containing protein</fullName>
    </recommendedName>
</protein>